<proteinExistence type="predicted"/>
<accession>A0ABD0J2C0</accession>
<dbReference type="AlphaFoldDB" id="A0ABD0J2C0"/>
<sequence length="74" mass="8058">MDTGAPSFPIVHQHTLPNRSSLLIYQAYRLFVTVTGSDLSRVPQTSQGSIMDLAVLTGYRGWDTAEACTENSSP</sequence>
<protein>
    <submittedName>
        <fullName evidence="1">Uncharacterized protein</fullName>
    </submittedName>
</protein>
<comment type="caution">
    <text evidence="1">The sequence shown here is derived from an EMBL/GenBank/DDBJ whole genome shotgun (WGS) entry which is preliminary data.</text>
</comment>
<reference evidence="1 2" key="1">
    <citation type="journal article" date="2023" name="Sci. Data">
        <title>Genome assembly of the Korean intertidal mud-creeper Batillaria attramentaria.</title>
        <authorList>
            <person name="Patra A.K."/>
            <person name="Ho P.T."/>
            <person name="Jun S."/>
            <person name="Lee S.J."/>
            <person name="Kim Y."/>
            <person name="Won Y.J."/>
        </authorList>
    </citation>
    <scope>NUCLEOTIDE SEQUENCE [LARGE SCALE GENOMIC DNA]</scope>
    <source>
        <strain evidence="1">Wonlab-2016</strain>
    </source>
</reference>
<evidence type="ECO:0000313" key="2">
    <source>
        <dbReference type="Proteomes" id="UP001519460"/>
    </source>
</evidence>
<organism evidence="1 2">
    <name type="scientific">Batillaria attramentaria</name>
    <dbReference type="NCBI Taxonomy" id="370345"/>
    <lineage>
        <taxon>Eukaryota</taxon>
        <taxon>Metazoa</taxon>
        <taxon>Spiralia</taxon>
        <taxon>Lophotrochozoa</taxon>
        <taxon>Mollusca</taxon>
        <taxon>Gastropoda</taxon>
        <taxon>Caenogastropoda</taxon>
        <taxon>Sorbeoconcha</taxon>
        <taxon>Cerithioidea</taxon>
        <taxon>Batillariidae</taxon>
        <taxon>Batillaria</taxon>
    </lineage>
</organism>
<dbReference type="EMBL" id="JACVVK020000741">
    <property type="protein sequence ID" value="KAK7450498.1"/>
    <property type="molecule type" value="Genomic_DNA"/>
</dbReference>
<evidence type="ECO:0000313" key="1">
    <source>
        <dbReference type="EMBL" id="KAK7450498.1"/>
    </source>
</evidence>
<dbReference type="Proteomes" id="UP001519460">
    <property type="component" value="Unassembled WGS sequence"/>
</dbReference>
<keyword evidence="2" id="KW-1185">Reference proteome</keyword>
<gene>
    <name evidence="1" type="ORF">BaRGS_00039951</name>
</gene>
<name>A0ABD0J2C0_9CAEN</name>